<dbReference type="EMBL" id="MWPH01000001">
    <property type="protein sequence ID" value="OVE85755.1"/>
    <property type="molecule type" value="Genomic_DNA"/>
</dbReference>
<evidence type="ECO:0000256" key="1">
    <source>
        <dbReference type="SAM" id="MobiDB-lite"/>
    </source>
</evidence>
<evidence type="ECO:0000313" key="2">
    <source>
        <dbReference type="EMBL" id="OVE85755.1"/>
    </source>
</evidence>
<feature type="region of interest" description="Disordered" evidence="1">
    <location>
        <begin position="91"/>
        <end position="118"/>
    </location>
</feature>
<gene>
    <name evidence="2" type="ORF">B2G88_02760</name>
</gene>
<protein>
    <submittedName>
        <fullName evidence="2">Uncharacterized protein</fullName>
    </submittedName>
</protein>
<dbReference type="Proteomes" id="UP000196084">
    <property type="component" value="Unassembled WGS sequence"/>
</dbReference>
<comment type="caution">
    <text evidence="2">The sequence shown here is derived from an EMBL/GenBank/DDBJ whole genome shotgun (WGS) entry which is preliminary data.</text>
</comment>
<organism evidence="2 3">
    <name type="scientific">Natronolimnobius baerhuensis</name>
    <dbReference type="NCBI Taxonomy" id="253108"/>
    <lineage>
        <taxon>Archaea</taxon>
        <taxon>Methanobacteriati</taxon>
        <taxon>Methanobacteriota</taxon>
        <taxon>Stenosarchaea group</taxon>
        <taxon>Halobacteria</taxon>
        <taxon>Halobacteriales</taxon>
        <taxon>Natrialbaceae</taxon>
        <taxon>Natronolimnobius</taxon>
    </lineage>
</organism>
<name>A0A202EBZ1_9EURY</name>
<dbReference type="AlphaFoldDB" id="A0A202EBZ1"/>
<reference evidence="2 3" key="1">
    <citation type="submission" date="2017-02" db="EMBL/GenBank/DDBJ databases">
        <title>Natronthermophilus aegyptiacus gen. nov.,sp. nov., an aerobic, extremely halophilic alkalithermophilic archaeon isolated from the athalassohaline Wadi An Natrun, Egypt.</title>
        <authorList>
            <person name="Zhao B."/>
        </authorList>
    </citation>
    <scope>NUCLEOTIDE SEQUENCE [LARGE SCALE GENOMIC DNA]</scope>
    <source>
        <strain evidence="2 3">CGMCC 1.3597</strain>
    </source>
</reference>
<feature type="region of interest" description="Disordered" evidence="1">
    <location>
        <begin position="1"/>
        <end position="34"/>
    </location>
</feature>
<feature type="compositionally biased region" description="Basic and acidic residues" evidence="1">
    <location>
        <begin position="96"/>
        <end position="118"/>
    </location>
</feature>
<sequence>MGTAGCTFAVDRDEDEYDEDEYDGDPWENPDSSLGVSVTIEVVESTPNDVEPISSDDERIEDVELINDALDMLFGTDSEPEEELYGEAALATTHPRTGEKAQEAREAREQLPDHVSDSDEAKGTYIEYKSNILKVNILLYSED</sequence>
<evidence type="ECO:0000313" key="3">
    <source>
        <dbReference type="Proteomes" id="UP000196084"/>
    </source>
</evidence>
<feature type="compositionally biased region" description="Acidic residues" evidence="1">
    <location>
        <begin position="12"/>
        <end position="28"/>
    </location>
</feature>
<accession>A0A202EBZ1</accession>
<keyword evidence="3" id="KW-1185">Reference proteome</keyword>
<proteinExistence type="predicted"/>